<dbReference type="KEGG" id="oni:Osc7112_4902"/>
<dbReference type="HOGENOM" id="CLU_049240_0_0_3"/>
<evidence type="ECO:0000313" key="1">
    <source>
        <dbReference type="EMBL" id="AFZ09170.1"/>
    </source>
</evidence>
<dbReference type="EMBL" id="CP003614">
    <property type="protein sequence ID" value="AFZ09170.1"/>
    <property type="molecule type" value="Genomic_DNA"/>
</dbReference>
<dbReference type="AlphaFoldDB" id="K9VPM5"/>
<accession>K9VPM5</accession>
<dbReference type="InterPro" id="IPR005049">
    <property type="entry name" value="STL-like"/>
</dbReference>
<dbReference type="Pfam" id="PF03385">
    <property type="entry name" value="STELLO"/>
    <property type="match status" value="1"/>
</dbReference>
<dbReference type="PANTHER" id="PTHR31362:SF0">
    <property type="entry name" value="EXOSTOSIN DOMAIN-CONTAINING PROTEIN-RELATED"/>
    <property type="match status" value="1"/>
</dbReference>
<protein>
    <recommendedName>
        <fullName evidence="3">DUF288 domain-containing protein</fullName>
    </recommendedName>
</protein>
<evidence type="ECO:0000313" key="2">
    <source>
        <dbReference type="Proteomes" id="UP000010478"/>
    </source>
</evidence>
<reference evidence="1 2" key="1">
    <citation type="submission" date="2012-05" db="EMBL/GenBank/DDBJ databases">
        <title>Finished chromosome of genome of Oscillatoria sp. PCC 7112.</title>
        <authorList>
            <consortium name="US DOE Joint Genome Institute"/>
            <person name="Gugger M."/>
            <person name="Coursin T."/>
            <person name="Rippka R."/>
            <person name="Tandeau De Marsac N."/>
            <person name="Huntemann M."/>
            <person name="Wei C.-L."/>
            <person name="Han J."/>
            <person name="Detter J.C."/>
            <person name="Han C."/>
            <person name="Tapia R."/>
            <person name="Davenport K."/>
            <person name="Daligault H."/>
            <person name="Erkkila T."/>
            <person name="Gu W."/>
            <person name="Munk A.C.C."/>
            <person name="Teshima H."/>
            <person name="Xu Y."/>
            <person name="Chain P."/>
            <person name="Chen A."/>
            <person name="Krypides N."/>
            <person name="Mavromatis K."/>
            <person name="Markowitz V."/>
            <person name="Szeto E."/>
            <person name="Ivanova N."/>
            <person name="Mikhailova N."/>
            <person name="Ovchinnikova G."/>
            <person name="Pagani I."/>
            <person name="Pati A."/>
            <person name="Goodwin L."/>
            <person name="Peters L."/>
            <person name="Pitluck S."/>
            <person name="Woyke T."/>
            <person name="Kerfeld C."/>
        </authorList>
    </citation>
    <scope>NUCLEOTIDE SEQUENCE [LARGE SCALE GENOMIC DNA]</scope>
    <source>
        <strain evidence="1 2">PCC 7112</strain>
    </source>
</reference>
<name>K9VPM5_9CYAN</name>
<organism evidence="1 2">
    <name type="scientific">Phormidium nigroviride PCC 7112</name>
    <dbReference type="NCBI Taxonomy" id="179408"/>
    <lineage>
        <taxon>Bacteria</taxon>
        <taxon>Bacillati</taxon>
        <taxon>Cyanobacteriota</taxon>
        <taxon>Cyanophyceae</taxon>
        <taxon>Oscillatoriophycideae</taxon>
        <taxon>Oscillatoriales</taxon>
        <taxon>Oscillatoriaceae</taxon>
        <taxon>Phormidium</taxon>
    </lineage>
</organism>
<dbReference type="Proteomes" id="UP000010478">
    <property type="component" value="Chromosome"/>
</dbReference>
<dbReference type="STRING" id="179408.Osc7112_4902"/>
<evidence type="ECO:0008006" key="3">
    <source>
        <dbReference type="Google" id="ProtNLM"/>
    </source>
</evidence>
<dbReference type="PATRIC" id="fig|179408.3.peg.6099"/>
<keyword evidence="2" id="KW-1185">Reference proteome</keyword>
<sequence>MFKFYKNFEVLSVKSLVITTINKPTAALFKYRDILLDLGWKIIVVGDKKTPRDFDLPGAEYFNVEQQCEEFGELASLIPMNHYSRKNLGYLYAMRMGAEAIAETDDDNIPYDDKYPNFLPSLVKTPAVDVKGAVNVYSYFTSKKIWPRGLPLDKVNSFVDENLATEKEVTCYVQQGLADLDPDVDAIYRLTVGDENIKFEPHKKLSLSPGCYSPFNTQNTLFDKQAFPLMLLPIGVSSRVTDIWKSYIAQRLLWCMNSSVLFLSPSVYQLRNEHNLMKDFSEEIPLYTQVHNLIDLLENFTSDASDACELMIEMYAYLNRNGFLGEIEVRLCELWIEEVKKYV</sequence>
<dbReference type="PANTHER" id="PTHR31362">
    <property type="entry name" value="GLYCOSYLTRANSFERASE STELLO1-RELATED"/>
    <property type="match status" value="1"/>
</dbReference>
<dbReference type="OrthoDB" id="446056at2"/>
<proteinExistence type="predicted"/>
<gene>
    <name evidence="1" type="ORF">Osc7112_4902</name>
</gene>
<dbReference type="eggNOG" id="ENOG502ZCM9">
    <property type="taxonomic scope" value="Bacteria"/>
</dbReference>